<evidence type="ECO:0000256" key="4">
    <source>
        <dbReference type="ARBA" id="ARBA00022692"/>
    </source>
</evidence>
<accession>A0A0D7A4D2</accession>
<feature type="transmembrane region" description="Helical" evidence="10">
    <location>
        <begin position="186"/>
        <end position="206"/>
    </location>
</feature>
<dbReference type="InterPro" id="IPR050360">
    <property type="entry name" value="MFS_Sugar_Transporters"/>
</dbReference>
<dbReference type="PANTHER" id="PTHR48022:SF23">
    <property type="entry name" value="MAJOR FACILITATOR SUPERFAMILY (MFS) PROFILE DOMAIN-CONTAINING PROTEIN"/>
    <property type="match status" value="1"/>
</dbReference>
<dbReference type="PROSITE" id="PS00217">
    <property type="entry name" value="SUGAR_TRANSPORT_2"/>
    <property type="match status" value="1"/>
</dbReference>
<feature type="transmembrane region" description="Helical" evidence="10">
    <location>
        <begin position="280"/>
        <end position="302"/>
    </location>
</feature>
<dbReference type="InterPro" id="IPR020846">
    <property type="entry name" value="MFS_dom"/>
</dbReference>
<feature type="domain" description="Major facilitator superfamily (MFS) profile" evidence="11">
    <location>
        <begin position="16"/>
        <end position="473"/>
    </location>
</feature>
<evidence type="ECO:0000256" key="8">
    <source>
        <dbReference type="RuleBase" id="RU003346"/>
    </source>
</evidence>
<feature type="transmembrane region" description="Helical" evidence="10">
    <location>
        <begin position="123"/>
        <end position="141"/>
    </location>
</feature>
<keyword evidence="4 10" id="KW-0812">Transmembrane</keyword>
<dbReference type="AlphaFoldDB" id="A0A0D7A4D2"/>
<comment type="similarity">
    <text evidence="2 8">Belongs to the major facilitator superfamily. Sugar transporter (TC 2.A.1.1) family.</text>
</comment>
<evidence type="ECO:0000256" key="6">
    <source>
        <dbReference type="ARBA" id="ARBA00023136"/>
    </source>
</evidence>
<keyword evidence="6 10" id="KW-0472">Membrane</keyword>
<feature type="transmembrane region" description="Helical" evidence="10">
    <location>
        <begin position="322"/>
        <end position="340"/>
    </location>
</feature>
<keyword evidence="5 10" id="KW-1133">Transmembrane helix</keyword>
<evidence type="ECO:0000256" key="9">
    <source>
        <dbReference type="SAM" id="MobiDB-lite"/>
    </source>
</evidence>
<dbReference type="PRINTS" id="PR00171">
    <property type="entry name" value="SUGRTRNSPORT"/>
</dbReference>
<dbReference type="SUPFAM" id="SSF103473">
    <property type="entry name" value="MFS general substrate transporter"/>
    <property type="match status" value="1"/>
</dbReference>
<evidence type="ECO:0000256" key="5">
    <source>
        <dbReference type="ARBA" id="ARBA00022989"/>
    </source>
</evidence>
<dbReference type="PANTHER" id="PTHR48022">
    <property type="entry name" value="PLASTIDIC GLUCOSE TRANSPORTER 4"/>
    <property type="match status" value="1"/>
</dbReference>
<feature type="transmembrane region" description="Helical" evidence="10">
    <location>
        <begin position="382"/>
        <end position="405"/>
    </location>
</feature>
<dbReference type="PROSITE" id="PS00216">
    <property type="entry name" value="SUGAR_TRANSPORT_1"/>
    <property type="match status" value="1"/>
</dbReference>
<feature type="compositionally biased region" description="Basic and acidic residues" evidence="9">
    <location>
        <begin position="508"/>
        <end position="520"/>
    </location>
</feature>
<evidence type="ECO:0000256" key="2">
    <source>
        <dbReference type="ARBA" id="ARBA00010992"/>
    </source>
</evidence>
<sequence length="533" mass="58297">MKGTPREVFNWKLVFATLSAAMAGSLFGFDTGNIGGIIVLDSFKKTFGLDANGPNAYQAAGLSANIVTTLQAGAVLGALFAYILADRYGRRAILAWGAAVFLFGCALQLVANLEMSGCLYAGRLLAGIATGLTSVVSPMYISENAPKAVRGALATCFNLIILISLSIAFWINYAMSKWSHTSDRQWRIPMGIQMIPGGLLLTGMLFQRETPRYLIIRGCQHEAIHILARLRGLPVDHPFVQSEISEISQSVEEEQKAVAGTSRRSLLKEMFVIPRNRRRLIFAAILQVYQQMTGTNAINYYAPSIFASVGVSSTTATLFTTGLYGIVKVVTTLLYVLFIVDNVGRRRPLITGALIQAVCLLYLAVFVKIAHPGNDGISAGGYVGIVAIYIYAFGWSFGWSVVPWVVPSEIFPNRIRALAISIVYALQWLLNFAITRATPYMMLNMGAWAAYLLFSLFTFLSAAWAFACFPELKGRSIESMDVLFQESLMTMRKRAYENSAVSVASEPEGGHEIEGRHSEKALASVEEEGFVSK</sequence>
<evidence type="ECO:0000256" key="10">
    <source>
        <dbReference type="SAM" id="Phobius"/>
    </source>
</evidence>
<comment type="subcellular location">
    <subcellularLocation>
        <location evidence="1">Membrane</location>
        <topology evidence="1">Multi-pass membrane protein</topology>
    </subcellularLocation>
</comment>
<dbReference type="GO" id="GO:0005351">
    <property type="term" value="F:carbohydrate:proton symporter activity"/>
    <property type="evidence" value="ECO:0007669"/>
    <property type="project" value="TreeGrafter"/>
</dbReference>
<dbReference type="Gene3D" id="1.20.1250.20">
    <property type="entry name" value="MFS general substrate transporter like domains"/>
    <property type="match status" value="1"/>
</dbReference>
<feature type="transmembrane region" description="Helical" evidence="10">
    <location>
        <begin position="62"/>
        <end position="85"/>
    </location>
</feature>
<dbReference type="OrthoDB" id="508119at2759"/>
<keyword evidence="3 8" id="KW-0813">Transport</keyword>
<reference evidence="12 13" key="1">
    <citation type="journal article" date="2015" name="Fungal Genet. Biol.">
        <title>Evolution of novel wood decay mechanisms in Agaricales revealed by the genome sequences of Fistulina hepatica and Cylindrobasidium torrendii.</title>
        <authorList>
            <person name="Floudas D."/>
            <person name="Held B.W."/>
            <person name="Riley R."/>
            <person name="Nagy L.G."/>
            <person name="Koehler G."/>
            <person name="Ransdell A.S."/>
            <person name="Younus H."/>
            <person name="Chow J."/>
            <person name="Chiniquy J."/>
            <person name="Lipzen A."/>
            <person name="Tritt A."/>
            <person name="Sun H."/>
            <person name="Haridas S."/>
            <person name="LaButti K."/>
            <person name="Ohm R.A."/>
            <person name="Kues U."/>
            <person name="Blanchette R.A."/>
            <person name="Grigoriev I.V."/>
            <person name="Minto R.E."/>
            <person name="Hibbett D.S."/>
        </authorList>
    </citation>
    <scope>NUCLEOTIDE SEQUENCE [LARGE SCALE GENOMIC DNA]</scope>
    <source>
        <strain evidence="12 13">ATCC 64428</strain>
    </source>
</reference>
<dbReference type="FunFam" id="1.20.1250.20:FF:000134">
    <property type="entry name" value="MFS sugar transporter protein"/>
    <property type="match status" value="1"/>
</dbReference>
<proteinExistence type="inferred from homology"/>
<evidence type="ECO:0000259" key="11">
    <source>
        <dbReference type="PROSITE" id="PS50850"/>
    </source>
</evidence>
<feature type="transmembrane region" description="Helical" evidence="10">
    <location>
        <begin position="153"/>
        <end position="174"/>
    </location>
</feature>
<dbReference type="Proteomes" id="UP000054144">
    <property type="component" value="Unassembled WGS sequence"/>
</dbReference>
<keyword evidence="13" id="KW-1185">Reference proteome</keyword>
<comment type="catalytic activity">
    <reaction evidence="7">
        <text>myo-inositol(out) + H(+)(out) = myo-inositol(in) + H(+)(in)</text>
        <dbReference type="Rhea" id="RHEA:60364"/>
        <dbReference type="ChEBI" id="CHEBI:15378"/>
        <dbReference type="ChEBI" id="CHEBI:17268"/>
    </reaction>
</comment>
<protein>
    <submittedName>
        <fullName evidence="12">Quinate permease</fullName>
    </submittedName>
</protein>
<feature type="transmembrane region" description="Helical" evidence="10">
    <location>
        <begin position="417"/>
        <end position="434"/>
    </location>
</feature>
<dbReference type="Pfam" id="PF00083">
    <property type="entry name" value="Sugar_tr"/>
    <property type="match status" value="1"/>
</dbReference>
<dbReference type="PROSITE" id="PS50850">
    <property type="entry name" value="MFS"/>
    <property type="match status" value="1"/>
</dbReference>
<organism evidence="12 13">
    <name type="scientific">Fistulina hepatica ATCC 64428</name>
    <dbReference type="NCBI Taxonomy" id="1128425"/>
    <lineage>
        <taxon>Eukaryota</taxon>
        <taxon>Fungi</taxon>
        <taxon>Dikarya</taxon>
        <taxon>Basidiomycota</taxon>
        <taxon>Agaricomycotina</taxon>
        <taxon>Agaricomycetes</taxon>
        <taxon>Agaricomycetidae</taxon>
        <taxon>Agaricales</taxon>
        <taxon>Fistulinaceae</taxon>
        <taxon>Fistulina</taxon>
    </lineage>
</organism>
<feature type="transmembrane region" description="Helical" evidence="10">
    <location>
        <begin position="446"/>
        <end position="469"/>
    </location>
</feature>
<name>A0A0D7A4D2_9AGAR</name>
<dbReference type="InterPro" id="IPR005829">
    <property type="entry name" value="Sugar_transporter_CS"/>
</dbReference>
<dbReference type="InterPro" id="IPR003663">
    <property type="entry name" value="Sugar/inositol_transpt"/>
</dbReference>
<evidence type="ECO:0000256" key="3">
    <source>
        <dbReference type="ARBA" id="ARBA00022448"/>
    </source>
</evidence>
<feature type="transmembrane region" description="Helical" evidence="10">
    <location>
        <begin position="349"/>
        <end position="370"/>
    </location>
</feature>
<gene>
    <name evidence="12" type="ORF">FISHEDRAFT_48944</name>
</gene>
<dbReference type="InterPro" id="IPR005828">
    <property type="entry name" value="MFS_sugar_transport-like"/>
</dbReference>
<evidence type="ECO:0000256" key="7">
    <source>
        <dbReference type="ARBA" id="ARBA00049119"/>
    </source>
</evidence>
<evidence type="ECO:0000313" key="13">
    <source>
        <dbReference type="Proteomes" id="UP000054144"/>
    </source>
</evidence>
<dbReference type="GO" id="GO:0016020">
    <property type="term" value="C:membrane"/>
    <property type="evidence" value="ECO:0007669"/>
    <property type="project" value="UniProtKB-SubCell"/>
</dbReference>
<dbReference type="InterPro" id="IPR036259">
    <property type="entry name" value="MFS_trans_sf"/>
</dbReference>
<feature type="transmembrane region" description="Helical" evidence="10">
    <location>
        <begin position="92"/>
        <end position="111"/>
    </location>
</feature>
<dbReference type="EMBL" id="KN882047">
    <property type="protein sequence ID" value="KIY45595.1"/>
    <property type="molecule type" value="Genomic_DNA"/>
</dbReference>
<evidence type="ECO:0000256" key="1">
    <source>
        <dbReference type="ARBA" id="ARBA00004141"/>
    </source>
</evidence>
<dbReference type="NCBIfam" id="TIGR00879">
    <property type="entry name" value="SP"/>
    <property type="match status" value="1"/>
</dbReference>
<feature type="region of interest" description="Disordered" evidence="9">
    <location>
        <begin position="502"/>
        <end position="533"/>
    </location>
</feature>
<evidence type="ECO:0000313" key="12">
    <source>
        <dbReference type="EMBL" id="KIY45595.1"/>
    </source>
</evidence>